<dbReference type="InterPro" id="IPR013563">
    <property type="entry name" value="Oligopep_ABC_C"/>
</dbReference>
<protein>
    <submittedName>
        <fullName evidence="6">Oligopeptide/dipeptide ABC transporter ATPase</fullName>
    </submittedName>
</protein>
<dbReference type="InterPro" id="IPR027417">
    <property type="entry name" value="P-loop_NTPase"/>
</dbReference>
<dbReference type="Pfam" id="PF00005">
    <property type="entry name" value="ABC_tran"/>
    <property type="match status" value="1"/>
</dbReference>
<dbReference type="InterPro" id="IPR017871">
    <property type="entry name" value="ABC_transporter-like_CS"/>
</dbReference>
<dbReference type="GO" id="GO:0015833">
    <property type="term" value="P:peptide transport"/>
    <property type="evidence" value="ECO:0007669"/>
    <property type="project" value="InterPro"/>
</dbReference>
<dbReference type="Gene3D" id="3.40.50.300">
    <property type="entry name" value="P-loop containing nucleotide triphosphate hydrolases"/>
    <property type="match status" value="1"/>
</dbReference>
<name>A0A0L6W6A7_9FIRM</name>
<evidence type="ECO:0000256" key="1">
    <source>
        <dbReference type="ARBA" id="ARBA00005417"/>
    </source>
</evidence>
<comment type="similarity">
    <text evidence="1">Belongs to the ABC transporter superfamily.</text>
</comment>
<evidence type="ECO:0000313" key="7">
    <source>
        <dbReference type="Proteomes" id="UP000037175"/>
    </source>
</evidence>
<evidence type="ECO:0000256" key="3">
    <source>
        <dbReference type="ARBA" id="ARBA00022741"/>
    </source>
</evidence>
<sequence>MLELRDVYKYYSVGRGWVFGREKVKAVDGVSLAVASGETLGLVGESGCGKSTLGRVALLLERPDSGRVFFDGRELTRLSGRQLRMHRKNMQIVLQDSLSSFNTRFTVEEIVSEPLLNYEKLNKETARERVKEVLRAVELDETFLDRYPGELSGGQRQRVGIARALVLNPRLIILDEPLSSLDVSVQAQILNLLKKLKLSYGLAYLFISHDLRAVEFLSDRIAVMYRGRVVEILPKRSINMPVHPYSRLLLSSVPVKHPRFRTNQNIYETNKGEDENSRFPTDWQDPGCTFRFRCPHVIEKCSDEKPELLHINGEQQVACFNISVGRRVGNGAD</sequence>
<dbReference type="Pfam" id="PF08352">
    <property type="entry name" value="oligo_HPY"/>
    <property type="match status" value="1"/>
</dbReference>
<dbReference type="CDD" id="cd03257">
    <property type="entry name" value="ABC_NikE_OppD_transporters"/>
    <property type="match status" value="1"/>
</dbReference>
<feature type="domain" description="ABC transporter" evidence="5">
    <location>
        <begin position="2"/>
        <end position="251"/>
    </location>
</feature>
<evidence type="ECO:0000256" key="4">
    <source>
        <dbReference type="ARBA" id="ARBA00022840"/>
    </source>
</evidence>
<dbReference type="GO" id="GO:0005524">
    <property type="term" value="F:ATP binding"/>
    <property type="evidence" value="ECO:0007669"/>
    <property type="project" value="UniProtKB-KW"/>
</dbReference>
<dbReference type="NCBIfam" id="TIGR01727">
    <property type="entry name" value="oligo_HPY"/>
    <property type="match status" value="1"/>
</dbReference>
<accession>A0A0L6W6A7</accession>
<dbReference type="FunFam" id="3.40.50.300:FF:000016">
    <property type="entry name" value="Oligopeptide ABC transporter ATP-binding component"/>
    <property type="match status" value="1"/>
</dbReference>
<keyword evidence="3" id="KW-0547">Nucleotide-binding</keyword>
<dbReference type="PROSITE" id="PS50893">
    <property type="entry name" value="ABC_TRANSPORTER_2"/>
    <property type="match status" value="1"/>
</dbReference>
<dbReference type="AlphaFoldDB" id="A0A0L6W6A7"/>
<keyword evidence="4" id="KW-0067">ATP-binding</keyword>
<dbReference type="RefSeq" id="WP_052216480.1">
    <property type="nucleotide sequence ID" value="NZ_LGTE01000001.1"/>
</dbReference>
<gene>
    <name evidence="6" type="ORF">Tfer_0193</name>
</gene>
<dbReference type="Proteomes" id="UP000037175">
    <property type="component" value="Unassembled WGS sequence"/>
</dbReference>
<dbReference type="PROSITE" id="PS00211">
    <property type="entry name" value="ABC_TRANSPORTER_1"/>
    <property type="match status" value="1"/>
</dbReference>
<dbReference type="InterPro" id="IPR003593">
    <property type="entry name" value="AAA+_ATPase"/>
</dbReference>
<dbReference type="EMBL" id="LGTE01000001">
    <property type="protein sequence ID" value="KNZ71117.1"/>
    <property type="molecule type" value="Genomic_DNA"/>
</dbReference>
<proteinExistence type="inferred from homology"/>
<dbReference type="PANTHER" id="PTHR43776:SF8">
    <property type="entry name" value="ABC TRANSPORTER, ATP-BINDING PROTEIN"/>
    <property type="match status" value="1"/>
</dbReference>
<evidence type="ECO:0000256" key="2">
    <source>
        <dbReference type="ARBA" id="ARBA00022448"/>
    </source>
</evidence>
<evidence type="ECO:0000259" key="5">
    <source>
        <dbReference type="PROSITE" id="PS50893"/>
    </source>
</evidence>
<dbReference type="InterPro" id="IPR003439">
    <property type="entry name" value="ABC_transporter-like_ATP-bd"/>
</dbReference>
<dbReference type="SMART" id="SM00382">
    <property type="entry name" value="AAA"/>
    <property type="match status" value="1"/>
</dbReference>
<keyword evidence="2" id="KW-0813">Transport</keyword>
<evidence type="ECO:0000313" key="6">
    <source>
        <dbReference type="EMBL" id="KNZ71117.1"/>
    </source>
</evidence>
<keyword evidence="7" id="KW-1185">Reference proteome</keyword>
<dbReference type="InterPro" id="IPR050319">
    <property type="entry name" value="ABC_transp_ATP-bind"/>
</dbReference>
<reference evidence="7" key="1">
    <citation type="submission" date="2015-07" db="EMBL/GenBank/DDBJ databases">
        <title>Complete Genome of Thermincola ferriacetica strain Z-0001T.</title>
        <authorList>
            <person name="Lusk B."/>
            <person name="Badalamenti J.P."/>
            <person name="Parameswaran P."/>
            <person name="Bond D.R."/>
            <person name="Torres C.I."/>
        </authorList>
    </citation>
    <scope>NUCLEOTIDE SEQUENCE [LARGE SCALE GENOMIC DNA]</scope>
    <source>
        <strain evidence="7">Z-0001</strain>
    </source>
</reference>
<dbReference type="SUPFAM" id="SSF52540">
    <property type="entry name" value="P-loop containing nucleoside triphosphate hydrolases"/>
    <property type="match status" value="1"/>
</dbReference>
<dbReference type="PANTHER" id="PTHR43776">
    <property type="entry name" value="TRANSPORT ATP-BINDING PROTEIN"/>
    <property type="match status" value="1"/>
</dbReference>
<organism evidence="6 7">
    <name type="scientific">Thermincola ferriacetica</name>
    <dbReference type="NCBI Taxonomy" id="281456"/>
    <lineage>
        <taxon>Bacteria</taxon>
        <taxon>Bacillati</taxon>
        <taxon>Bacillota</taxon>
        <taxon>Clostridia</taxon>
        <taxon>Eubacteriales</taxon>
        <taxon>Thermincolaceae</taxon>
        <taxon>Thermincola</taxon>
    </lineage>
</organism>
<dbReference type="GO" id="GO:0055085">
    <property type="term" value="P:transmembrane transport"/>
    <property type="evidence" value="ECO:0007669"/>
    <property type="project" value="UniProtKB-ARBA"/>
</dbReference>
<dbReference type="GO" id="GO:0016887">
    <property type="term" value="F:ATP hydrolysis activity"/>
    <property type="evidence" value="ECO:0007669"/>
    <property type="project" value="InterPro"/>
</dbReference>
<comment type="caution">
    <text evidence="6">The sequence shown here is derived from an EMBL/GenBank/DDBJ whole genome shotgun (WGS) entry which is preliminary data.</text>
</comment>